<dbReference type="EMBL" id="CP017480">
    <property type="protein sequence ID" value="APG05879.1"/>
    <property type="molecule type" value="Genomic_DNA"/>
</dbReference>
<organism evidence="1 2">
    <name type="scientific">Luteibacter rhizovicinus DSM 16549</name>
    <dbReference type="NCBI Taxonomy" id="1440763"/>
    <lineage>
        <taxon>Bacteria</taxon>
        <taxon>Pseudomonadati</taxon>
        <taxon>Pseudomonadota</taxon>
        <taxon>Gammaproteobacteria</taxon>
        <taxon>Lysobacterales</taxon>
        <taxon>Rhodanobacteraceae</taxon>
        <taxon>Luteibacter</taxon>
    </lineage>
</organism>
<keyword evidence="2" id="KW-1185">Reference proteome</keyword>
<dbReference type="Proteomes" id="UP000182987">
    <property type="component" value="Chromosome"/>
</dbReference>
<dbReference type="InterPro" id="IPR025392">
    <property type="entry name" value="DUF4124"/>
</dbReference>
<accession>A0A0G9HCH4</accession>
<dbReference type="KEGG" id="lrz:BJI69_19540"/>
<evidence type="ECO:0000313" key="1">
    <source>
        <dbReference type="EMBL" id="APG05879.1"/>
    </source>
</evidence>
<dbReference type="AlphaFoldDB" id="A0A0G9HCH4"/>
<dbReference type="STRING" id="1440763.BJI69_19540"/>
<dbReference type="RefSeq" id="WP_046967497.1">
    <property type="nucleotide sequence ID" value="NZ_CP017480.1"/>
</dbReference>
<dbReference type="Pfam" id="PF13511">
    <property type="entry name" value="DUF4124"/>
    <property type="match status" value="1"/>
</dbReference>
<gene>
    <name evidence="1" type="ORF">BJI69_19540</name>
</gene>
<dbReference type="OrthoDB" id="5952414at2"/>
<reference evidence="2" key="1">
    <citation type="submission" date="2016-09" db="EMBL/GenBank/DDBJ databases">
        <authorList>
            <person name="Lysoe E."/>
        </authorList>
    </citation>
    <scope>NUCLEOTIDE SEQUENCE [LARGE SCALE GENOMIC DNA]</scope>
    <source>
        <strain evidence="2">LJ96T</strain>
    </source>
</reference>
<name>A0A0G9HCH4_9GAMM</name>
<protein>
    <submittedName>
        <fullName evidence="1">Uncharacterized protein</fullName>
    </submittedName>
</protein>
<sequence length="196" mass="21583">MQAGKRWWGQVSLAFVGLLAASGAHADIYKCTRQGQVAYQETPCEAGAQQVAQQQTHSGDFVGCWITPDNRNRYPSVWRIEAIGTGLFRRTAPQGSMGYIGSSSVLKPASSEELAMVSSMGPWRAVAGINRHVDAPQPVPYRYRMRASTVSDEALRMQSRQLLEGLYRGQDKSGQTIVFFLAQTGERQRLISADCP</sequence>
<evidence type="ECO:0000313" key="2">
    <source>
        <dbReference type="Proteomes" id="UP000182987"/>
    </source>
</evidence>
<proteinExistence type="predicted"/>
<dbReference type="PATRIC" id="fig|1440763.5.peg.1719"/>